<evidence type="ECO:0000256" key="2">
    <source>
        <dbReference type="PROSITE-ProRule" id="PRU01161"/>
    </source>
</evidence>
<dbReference type="InterPro" id="IPR002641">
    <property type="entry name" value="PNPLA_dom"/>
</dbReference>
<dbReference type="Gene3D" id="3.40.1090.10">
    <property type="entry name" value="Cytosolic phospholipase A2 catalytic domain"/>
    <property type="match status" value="1"/>
</dbReference>
<gene>
    <name evidence="4" type="primary">yjjU</name>
    <name evidence="4" type="ORF">Ahu01nite_079350</name>
</gene>
<accession>A0ABQ4A2I6</accession>
<feature type="active site" description="Nucleophile" evidence="2">
    <location>
        <position position="71"/>
    </location>
</feature>
<dbReference type="Proteomes" id="UP000603200">
    <property type="component" value="Unassembled WGS sequence"/>
</dbReference>
<keyword evidence="5" id="KW-1185">Reference proteome</keyword>
<evidence type="ECO:0000256" key="1">
    <source>
        <dbReference type="ARBA" id="ARBA00023098"/>
    </source>
</evidence>
<organism evidence="4 5">
    <name type="scientific">Winogradskya humida</name>
    <dbReference type="NCBI Taxonomy" id="113566"/>
    <lineage>
        <taxon>Bacteria</taxon>
        <taxon>Bacillati</taxon>
        <taxon>Actinomycetota</taxon>
        <taxon>Actinomycetes</taxon>
        <taxon>Micromonosporales</taxon>
        <taxon>Micromonosporaceae</taxon>
        <taxon>Winogradskya</taxon>
    </lineage>
</organism>
<dbReference type="RefSeq" id="WP_203841828.1">
    <property type="nucleotide sequence ID" value="NZ_BAAATV010000001.1"/>
</dbReference>
<keyword evidence="2" id="KW-0378">Hydrolase</keyword>
<proteinExistence type="predicted"/>
<keyword evidence="1 2" id="KW-0443">Lipid metabolism</keyword>
<feature type="active site" description="Proton acceptor" evidence="2">
    <location>
        <position position="193"/>
    </location>
</feature>
<reference evidence="4 5" key="1">
    <citation type="submission" date="2021-01" db="EMBL/GenBank/DDBJ databases">
        <title>Whole genome shotgun sequence of Actinoplanes humidus NBRC 14915.</title>
        <authorList>
            <person name="Komaki H."/>
            <person name="Tamura T."/>
        </authorList>
    </citation>
    <scope>NUCLEOTIDE SEQUENCE [LARGE SCALE GENOMIC DNA]</scope>
    <source>
        <strain evidence="4 5">NBRC 14915</strain>
    </source>
</reference>
<feature type="short sequence motif" description="DGA/G" evidence="2">
    <location>
        <begin position="193"/>
        <end position="195"/>
    </location>
</feature>
<name>A0ABQ4A2I6_9ACTN</name>
<dbReference type="PROSITE" id="PS51635">
    <property type="entry name" value="PNPLA"/>
    <property type="match status" value="1"/>
</dbReference>
<feature type="short sequence motif" description="GXGXXG" evidence="2">
    <location>
        <begin position="40"/>
        <end position="45"/>
    </location>
</feature>
<feature type="domain" description="PNPLA" evidence="3">
    <location>
        <begin position="36"/>
        <end position="206"/>
    </location>
</feature>
<evidence type="ECO:0000313" key="4">
    <source>
        <dbReference type="EMBL" id="GIE24833.1"/>
    </source>
</evidence>
<dbReference type="EMBL" id="BOMN01000113">
    <property type="protein sequence ID" value="GIE24833.1"/>
    <property type="molecule type" value="Genomic_DNA"/>
</dbReference>
<evidence type="ECO:0000313" key="5">
    <source>
        <dbReference type="Proteomes" id="UP000603200"/>
    </source>
</evidence>
<sequence length="328" mass="36490">MTRFWAEDHPVLTLMRQRLEDGSKPGRRLDDAVLGLAVEGGGMRGVASCAMLSAIEDCGYRDAFDMVFGGSSGSVNAAYFLAGELWRNLSIYYDDLASRDFIDFRRLVGPQAIFNVDFAFDEVFDKQKPLDYEAVLASPTPLYVSVTMVDTLETETPHQFLDRADLRSAMRAGAWLPLATVGTADFRGRPAIDGGVLTAHPWRLAADRGCTHVLSLSTRPTTVVRRTPTPFQRYVAHRLNRMRVGLGSGYRDAIDAYRHERQQINAMRLHPTPQPYVLDLCPSPSAEPLKRHAIEGRRILWAARDAYRTMRIALTGDTGAVIPKFTAG</sequence>
<dbReference type="SUPFAM" id="SSF52151">
    <property type="entry name" value="FabD/lysophospholipase-like"/>
    <property type="match status" value="1"/>
</dbReference>
<dbReference type="Pfam" id="PF01734">
    <property type="entry name" value="Patatin"/>
    <property type="match status" value="1"/>
</dbReference>
<dbReference type="InterPro" id="IPR016035">
    <property type="entry name" value="Acyl_Trfase/lysoPLipase"/>
</dbReference>
<feature type="short sequence motif" description="GXSXG" evidence="2">
    <location>
        <begin position="69"/>
        <end position="73"/>
    </location>
</feature>
<comment type="caution">
    <text evidence="4">The sequence shown here is derived from an EMBL/GenBank/DDBJ whole genome shotgun (WGS) entry which is preliminary data.</text>
</comment>
<evidence type="ECO:0000259" key="3">
    <source>
        <dbReference type="PROSITE" id="PS51635"/>
    </source>
</evidence>
<protein>
    <submittedName>
        <fullName evidence="4">Patatin family protein</fullName>
    </submittedName>
</protein>
<keyword evidence="2" id="KW-0442">Lipid degradation</keyword>